<dbReference type="Proteomes" id="UP000509301">
    <property type="component" value="Chromosome"/>
</dbReference>
<evidence type="ECO:0000313" key="10">
    <source>
        <dbReference type="EMBL" id="QKR00975.1"/>
    </source>
</evidence>
<evidence type="ECO:0000256" key="4">
    <source>
        <dbReference type="ARBA" id="ARBA00022741"/>
    </source>
</evidence>
<gene>
    <name evidence="8 10" type="primary">tmk</name>
    <name evidence="10" type="ORF">GWK48_03580</name>
</gene>
<evidence type="ECO:0000256" key="3">
    <source>
        <dbReference type="ARBA" id="ARBA00022727"/>
    </source>
</evidence>
<dbReference type="PANTHER" id="PTHR10344:SF4">
    <property type="entry name" value="UMP-CMP KINASE 2, MITOCHONDRIAL"/>
    <property type="match status" value="1"/>
</dbReference>
<evidence type="ECO:0000256" key="1">
    <source>
        <dbReference type="ARBA" id="ARBA00009776"/>
    </source>
</evidence>
<evidence type="ECO:0000259" key="9">
    <source>
        <dbReference type="Pfam" id="PF02223"/>
    </source>
</evidence>
<keyword evidence="5 8" id="KW-0418">Kinase</keyword>
<feature type="binding site" evidence="8">
    <location>
        <begin position="9"/>
        <end position="16"/>
    </location>
    <ligand>
        <name>ATP</name>
        <dbReference type="ChEBI" id="CHEBI:30616"/>
    </ligand>
</feature>
<name>A0A6N0NXN7_9CREN</name>
<keyword evidence="6 8" id="KW-0067">ATP-binding</keyword>
<dbReference type="PANTHER" id="PTHR10344">
    <property type="entry name" value="THYMIDYLATE KINASE"/>
    <property type="match status" value="1"/>
</dbReference>
<dbReference type="GO" id="GO:0004798">
    <property type="term" value="F:dTMP kinase activity"/>
    <property type="evidence" value="ECO:0007669"/>
    <property type="project" value="UniProtKB-UniRule"/>
</dbReference>
<organism evidence="10 11">
    <name type="scientific">Metallosphaera tengchongensis</name>
    <dbReference type="NCBI Taxonomy" id="1532350"/>
    <lineage>
        <taxon>Archaea</taxon>
        <taxon>Thermoproteota</taxon>
        <taxon>Thermoprotei</taxon>
        <taxon>Sulfolobales</taxon>
        <taxon>Sulfolobaceae</taxon>
        <taxon>Metallosphaera</taxon>
    </lineage>
</organism>
<dbReference type="EC" id="2.7.4.9" evidence="8"/>
<dbReference type="CDD" id="cd01672">
    <property type="entry name" value="TMPK"/>
    <property type="match status" value="1"/>
</dbReference>
<dbReference type="InterPro" id="IPR018094">
    <property type="entry name" value="Thymidylate_kinase"/>
</dbReference>
<feature type="domain" description="Thymidylate kinase-like" evidence="9">
    <location>
        <begin position="7"/>
        <end position="175"/>
    </location>
</feature>
<keyword evidence="4 8" id="KW-0547">Nucleotide-binding</keyword>
<dbReference type="SUPFAM" id="SSF52540">
    <property type="entry name" value="P-loop containing nucleoside triphosphate hydrolases"/>
    <property type="match status" value="1"/>
</dbReference>
<dbReference type="InterPro" id="IPR027417">
    <property type="entry name" value="P-loop_NTPase"/>
</dbReference>
<evidence type="ECO:0000256" key="6">
    <source>
        <dbReference type="ARBA" id="ARBA00022840"/>
    </source>
</evidence>
<dbReference type="InterPro" id="IPR039430">
    <property type="entry name" value="Thymidylate_kin-like_dom"/>
</dbReference>
<dbReference type="GO" id="GO:0006233">
    <property type="term" value="P:dTDP biosynthetic process"/>
    <property type="evidence" value="ECO:0007669"/>
    <property type="project" value="InterPro"/>
</dbReference>
<dbReference type="GO" id="GO:0005524">
    <property type="term" value="F:ATP binding"/>
    <property type="evidence" value="ECO:0007669"/>
    <property type="project" value="UniProtKB-UniRule"/>
</dbReference>
<comment type="similarity">
    <text evidence="1 8">Belongs to the thymidylate kinase family.</text>
</comment>
<evidence type="ECO:0000313" key="11">
    <source>
        <dbReference type="Proteomes" id="UP000509301"/>
    </source>
</evidence>
<proteinExistence type="inferred from homology"/>
<dbReference type="Pfam" id="PF02223">
    <property type="entry name" value="Thymidylate_kin"/>
    <property type="match status" value="1"/>
</dbReference>
<dbReference type="AlphaFoldDB" id="A0A6N0NXN7"/>
<keyword evidence="11" id="KW-1185">Reference proteome</keyword>
<dbReference type="NCBIfam" id="TIGR00041">
    <property type="entry name" value="DTMP_kinase"/>
    <property type="match status" value="1"/>
</dbReference>
<dbReference type="GO" id="GO:0006227">
    <property type="term" value="P:dUDP biosynthetic process"/>
    <property type="evidence" value="ECO:0007669"/>
    <property type="project" value="TreeGrafter"/>
</dbReference>
<dbReference type="InterPro" id="IPR018095">
    <property type="entry name" value="Thymidylate_kin_CS"/>
</dbReference>
<evidence type="ECO:0000256" key="7">
    <source>
        <dbReference type="ARBA" id="ARBA00048743"/>
    </source>
</evidence>
<protein>
    <recommendedName>
        <fullName evidence="8">Probable thymidylate kinase</fullName>
        <ecNumber evidence="8">2.7.4.9</ecNumber>
    </recommendedName>
    <alternativeName>
        <fullName evidence="8">dTMP kinase</fullName>
    </alternativeName>
</protein>
<comment type="catalytic activity">
    <reaction evidence="7 8">
        <text>dTMP + ATP = dTDP + ADP</text>
        <dbReference type="Rhea" id="RHEA:13517"/>
        <dbReference type="ChEBI" id="CHEBI:30616"/>
        <dbReference type="ChEBI" id="CHEBI:58369"/>
        <dbReference type="ChEBI" id="CHEBI:63528"/>
        <dbReference type="ChEBI" id="CHEBI:456216"/>
        <dbReference type="EC" id="2.7.4.9"/>
    </reaction>
</comment>
<dbReference type="GeneID" id="55640999"/>
<dbReference type="GO" id="GO:0006235">
    <property type="term" value="P:dTTP biosynthetic process"/>
    <property type="evidence" value="ECO:0007669"/>
    <property type="project" value="UniProtKB-UniRule"/>
</dbReference>
<evidence type="ECO:0000256" key="5">
    <source>
        <dbReference type="ARBA" id="ARBA00022777"/>
    </source>
</evidence>
<evidence type="ECO:0000256" key="2">
    <source>
        <dbReference type="ARBA" id="ARBA00022679"/>
    </source>
</evidence>
<dbReference type="PROSITE" id="PS01331">
    <property type="entry name" value="THYMIDYLATE_KINASE"/>
    <property type="match status" value="1"/>
</dbReference>
<dbReference type="KEGG" id="mten:GWK48_03580"/>
<evidence type="ECO:0000256" key="8">
    <source>
        <dbReference type="HAMAP-Rule" id="MF_00165"/>
    </source>
</evidence>
<dbReference type="OrthoDB" id="43083at2157"/>
<dbReference type="Gene3D" id="3.40.50.300">
    <property type="entry name" value="P-loop containing nucleotide triphosphate hydrolases"/>
    <property type="match status" value="1"/>
</dbReference>
<accession>A0A6N0NXN7</accession>
<sequence>MVKLIAIEGIDGSGKTTLARALHEKLSRKYKVVLTSEPFTQDILNLLEKYGWKDQVLLALLFSADREIHVRWMMEQDAEIIITDRYYYSTIAYQGVRVQEEWLISLNSVFPRPNLTILLDVPLDVAWERLSRKRDSMNFEEKLRSLGEVRERYLRLAKKEGFHVLDGTRPLEELVTASLDLILGSFSTSLRNLSI</sequence>
<keyword evidence="2 8" id="KW-0808">Transferase</keyword>
<dbReference type="RefSeq" id="WP_174632500.1">
    <property type="nucleotide sequence ID" value="NZ_CP049074.1"/>
</dbReference>
<keyword evidence="3 8" id="KW-0545">Nucleotide biosynthesis</keyword>
<dbReference type="EMBL" id="CP049074">
    <property type="protein sequence ID" value="QKR00975.1"/>
    <property type="molecule type" value="Genomic_DNA"/>
</dbReference>
<dbReference type="HAMAP" id="MF_00165">
    <property type="entry name" value="Thymidylate_kinase"/>
    <property type="match status" value="1"/>
</dbReference>
<reference evidence="10 11" key="1">
    <citation type="submission" date="2020-02" db="EMBL/GenBank/DDBJ databases">
        <title>Comparative genome analysis reveals the metabolism and evolution of the thermophilic archaeal genus Metallosphaera.</title>
        <authorList>
            <person name="Jiang C."/>
        </authorList>
    </citation>
    <scope>NUCLEOTIDE SEQUENCE [LARGE SCALE GENOMIC DNA]</scope>
    <source>
        <strain evidence="10 11">Ric-A</strain>
    </source>
</reference>
<dbReference type="GO" id="GO:0005737">
    <property type="term" value="C:cytoplasm"/>
    <property type="evidence" value="ECO:0007669"/>
    <property type="project" value="TreeGrafter"/>
</dbReference>